<gene>
    <name evidence="1" type="ORF">G2W53_033808</name>
</gene>
<keyword evidence="1" id="KW-0808">Transferase</keyword>
<dbReference type="InterPro" id="IPR021109">
    <property type="entry name" value="Peptidase_aspartic_dom_sf"/>
</dbReference>
<dbReference type="PANTHER" id="PTHR33067:SF15">
    <property type="entry name" value="RNA-DIRECTED DNA POLYMERASE"/>
    <property type="match status" value="1"/>
</dbReference>
<name>A0A834T0U0_9FABA</name>
<evidence type="ECO:0000313" key="1">
    <source>
        <dbReference type="EMBL" id="KAF7812832.1"/>
    </source>
</evidence>
<dbReference type="EMBL" id="JAAIUW010000010">
    <property type="protein sequence ID" value="KAF7812832.1"/>
    <property type="molecule type" value="Genomic_DNA"/>
</dbReference>
<dbReference type="PANTHER" id="PTHR33067">
    <property type="entry name" value="RNA-DIRECTED DNA POLYMERASE-RELATED"/>
    <property type="match status" value="1"/>
</dbReference>
<sequence length="194" mass="22052">MPLSIFSTLNARKLKETGVVIQLADKSVVYPKGVLEDVLVQVNNLVFPTNFYVLDMEDGNSEKQCDILLGRPFLSTAKTKIDVYEEKSKENLDSDEVQEEVVYELEALKPKLGDPTPHDLTSSHTNIFPPVMEELEIKEYKEAVAHVKDLSLSTCMQRNHLGVNYDPIQEVQRHLNPPRMILAYPLVCKEIILE</sequence>
<dbReference type="GO" id="GO:0003887">
    <property type="term" value="F:DNA-directed DNA polymerase activity"/>
    <property type="evidence" value="ECO:0007669"/>
    <property type="project" value="UniProtKB-KW"/>
</dbReference>
<dbReference type="CDD" id="cd00303">
    <property type="entry name" value="retropepsin_like"/>
    <property type="match status" value="1"/>
</dbReference>
<keyword evidence="1" id="KW-0239">DNA-directed DNA polymerase</keyword>
<comment type="caution">
    <text evidence="1">The sequence shown here is derived from an EMBL/GenBank/DDBJ whole genome shotgun (WGS) entry which is preliminary data.</text>
</comment>
<dbReference type="Proteomes" id="UP000634136">
    <property type="component" value="Unassembled WGS sequence"/>
</dbReference>
<keyword evidence="2" id="KW-1185">Reference proteome</keyword>
<dbReference type="Gene3D" id="2.40.70.10">
    <property type="entry name" value="Acid Proteases"/>
    <property type="match status" value="1"/>
</dbReference>
<proteinExistence type="predicted"/>
<protein>
    <submittedName>
        <fullName evidence="1">DNA-directed DNA polymerase</fullName>
    </submittedName>
</protein>
<keyword evidence="1" id="KW-0548">Nucleotidyltransferase</keyword>
<evidence type="ECO:0000313" key="2">
    <source>
        <dbReference type="Proteomes" id="UP000634136"/>
    </source>
</evidence>
<reference evidence="1" key="1">
    <citation type="submission" date="2020-09" db="EMBL/GenBank/DDBJ databases">
        <title>Genome-Enabled Discovery of Anthraquinone Biosynthesis in Senna tora.</title>
        <authorList>
            <person name="Kang S.-H."/>
            <person name="Pandey R.P."/>
            <person name="Lee C.-M."/>
            <person name="Sim J.-S."/>
            <person name="Jeong J.-T."/>
            <person name="Choi B.-S."/>
            <person name="Jung M."/>
            <person name="Ginzburg D."/>
            <person name="Zhao K."/>
            <person name="Won S.Y."/>
            <person name="Oh T.-J."/>
            <person name="Yu Y."/>
            <person name="Kim N.-H."/>
            <person name="Lee O.R."/>
            <person name="Lee T.-H."/>
            <person name="Bashyal P."/>
            <person name="Kim T.-S."/>
            <person name="Lee W.-H."/>
            <person name="Kawkins C."/>
            <person name="Kim C.-K."/>
            <person name="Kim J.S."/>
            <person name="Ahn B.O."/>
            <person name="Rhee S.Y."/>
            <person name="Sohng J.K."/>
        </authorList>
    </citation>
    <scope>NUCLEOTIDE SEQUENCE</scope>
    <source>
        <tissue evidence="1">Leaf</tissue>
    </source>
</reference>
<dbReference type="OrthoDB" id="1434404at2759"/>
<dbReference type="AlphaFoldDB" id="A0A834T0U0"/>
<organism evidence="1 2">
    <name type="scientific">Senna tora</name>
    <dbReference type="NCBI Taxonomy" id="362788"/>
    <lineage>
        <taxon>Eukaryota</taxon>
        <taxon>Viridiplantae</taxon>
        <taxon>Streptophyta</taxon>
        <taxon>Embryophyta</taxon>
        <taxon>Tracheophyta</taxon>
        <taxon>Spermatophyta</taxon>
        <taxon>Magnoliopsida</taxon>
        <taxon>eudicotyledons</taxon>
        <taxon>Gunneridae</taxon>
        <taxon>Pentapetalae</taxon>
        <taxon>rosids</taxon>
        <taxon>fabids</taxon>
        <taxon>Fabales</taxon>
        <taxon>Fabaceae</taxon>
        <taxon>Caesalpinioideae</taxon>
        <taxon>Cassia clade</taxon>
        <taxon>Senna</taxon>
    </lineage>
</organism>
<accession>A0A834T0U0</accession>